<gene>
    <name evidence="2" type="ORF">D5R81_15780</name>
</gene>
<protein>
    <recommendedName>
        <fullName evidence="4">Cytochrome c domain-containing protein</fullName>
    </recommendedName>
</protein>
<keyword evidence="1" id="KW-0732">Signal</keyword>
<dbReference type="OrthoDB" id="280897at2"/>
<sequence length="414" mass="46950">MKINNWVVIIIFTIFPCCLFAASPASNALTQKQEPGGNPLDADLAINNPHEYAWKLFFYLNRQSQTGVAGVPDPAQHGISDYQDDIPTVWESWANETGSIFILPRQANTSEVFLEKGTKPLPWEQLPRDHKQPKFLEPSLSSALPNTPLSNFSPHYVAPEVSTLNDFEVRMNQSLYNQVRDDHLYSVESLQEKLKAIQSGEENNAIVFKDDAKEIKAAWVKITEEQKNQYHWRIINTTDENGSHISELWGLAALHIITKDISNWFYCDFEHKSLIPQEEKDGRPLKDPTTTGITATFGKNGIRDETIGTKWENYRLKGVQTAFLDNTGRPTRLGNTLIEPKDEGISSCMSCHASASIGNNTRFLGRGMPFQASHIRPQHIKGLPNPKDFLDENGKLLYLGMLRLRLYRRIIQTE</sequence>
<organism evidence="2 3">
    <name type="scientific">Parashewanella spongiae</name>
    <dbReference type="NCBI Taxonomy" id="342950"/>
    <lineage>
        <taxon>Bacteria</taxon>
        <taxon>Pseudomonadati</taxon>
        <taxon>Pseudomonadota</taxon>
        <taxon>Gammaproteobacteria</taxon>
        <taxon>Alteromonadales</taxon>
        <taxon>Shewanellaceae</taxon>
        <taxon>Parashewanella</taxon>
    </lineage>
</organism>
<feature type="signal peptide" evidence="1">
    <location>
        <begin position="1"/>
        <end position="28"/>
    </location>
</feature>
<accession>A0A3A6TR03</accession>
<feature type="chain" id="PRO_5017207284" description="Cytochrome c domain-containing protein" evidence="1">
    <location>
        <begin position="29"/>
        <end position="414"/>
    </location>
</feature>
<dbReference type="RefSeq" id="WP_121854588.1">
    <property type="nucleotide sequence ID" value="NZ_CP037952.1"/>
</dbReference>
<dbReference type="EMBL" id="QYYH01000120">
    <property type="protein sequence ID" value="RJY07444.1"/>
    <property type="molecule type" value="Genomic_DNA"/>
</dbReference>
<dbReference type="AlphaFoldDB" id="A0A3A6TR03"/>
<evidence type="ECO:0000256" key="1">
    <source>
        <dbReference type="SAM" id="SignalP"/>
    </source>
</evidence>
<evidence type="ECO:0000313" key="2">
    <source>
        <dbReference type="EMBL" id="RJY07444.1"/>
    </source>
</evidence>
<name>A0A3A6TR03_9GAMM</name>
<comment type="caution">
    <text evidence="2">The sequence shown here is derived from an EMBL/GenBank/DDBJ whole genome shotgun (WGS) entry which is preliminary data.</text>
</comment>
<evidence type="ECO:0008006" key="4">
    <source>
        <dbReference type="Google" id="ProtNLM"/>
    </source>
</evidence>
<dbReference type="Proteomes" id="UP000273022">
    <property type="component" value="Unassembled WGS sequence"/>
</dbReference>
<reference evidence="2 3" key="1">
    <citation type="submission" date="2018-09" db="EMBL/GenBank/DDBJ databases">
        <title>Phylogeny of the Shewanellaceae, and recommendation for two new genera, Pseudoshewanella and Parashewanella.</title>
        <authorList>
            <person name="Wang G."/>
        </authorList>
    </citation>
    <scope>NUCLEOTIDE SEQUENCE [LARGE SCALE GENOMIC DNA]</scope>
    <source>
        <strain evidence="2 3">KCTC 22492</strain>
    </source>
</reference>
<evidence type="ECO:0000313" key="3">
    <source>
        <dbReference type="Proteomes" id="UP000273022"/>
    </source>
</evidence>
<keyword evidence="3" id="KW-1185">Reference proteome</keyword>
<proteinExistence type="predicted"/>